<dbReference type="PRINTS" id="PR00455">
    <property type="entry name" value="HTHTETR"/>
</dbReference>
<accession>A0A841K652</accession>
<dbReference type="PANTHER" id="PTHR30055:SF222">
    <property type="entry name" value="REGULATORY PROTEIN"/>
    <property type="match status" value="1"/>
</dbReference>
<comment type="caution">
    <text evidence="4">The sequence shown here is derived from an EMBL/GenBank/DDBJ whole genome shotgun (WGS) entry which is preliminary data.</text>
</comment>
<dbReference type="RefSeq" id="WP_050061048.1">
    <property type="nucleotide sequence ID" value="NZ_JACHEK010000008.1"/>
</dbReference>
<feature type="domain" description="HTH tetR-type" evidence="3">
    <location>
        <begin position="7"/>
        <end position="66"/>
    </location>
</feature>
<evidence type="ECO:0000259" key="3">
    <source>
        <dbReference type="PROSITE" id="PS50977"/>
    </source>
</evidence>
<evidence type="ECO:0000256" key="2">
    <source>
        <dbReference type="PROSITE-ProRule" id="PRU00335"/>
    </source>
</evidence>
<dbReference type="Gene3D" id="1.10.357.10">
    <property type="entry name" value="Tetracycline Repressor, domain 2"/>
    <property type="match status" value="1"/>
</dbReference>
<proteinExistence type="predicted"/>
<dbReference type="AlphaFoldDB" id="A0A841K652"/>
<organism evidence="4 5">
    <name type="scientific">Silvibacterium bohemicum</name>
    <dbReference type="NCBI Taxonomy" id="1577686"/>
    <lineage>
        <taxon>Bacteria</taxon>
        <taxon>Pseudomonadati</taxon>
        <taxon>Acidobacteriota</taxon>
        <taxon>Terriglobia</taxon>
        <taxon>Terriglobales</taxon>
        <taxon>Acidobacteriaceae</taxon>
        <taxon>Silvibacterium</taxon>
    </lineage>
</organism>
<reference evidence="4 5" key="1">
    <citation type="submission" date="2020-08" db="EMBL/GenBank/DDBJ databases">
        <title>Genomic Encyclopedia of Type Strains, Phase IV (KMG-IV): sequencing the most valuable type-strain genomes for metagenomic binning, comparative biology and taxonomic classification.</title>
        <authorList>
            <person name="Goeker M."/>
        </authorList>
    </citation>
    <scope>NUCLEOTIDE SEQUENCE [LARGE SCALE GENOMIC DNA]</scope>
    <source>
        <strain evidence="4 5">DSM 103733</strain>
    </source>
</reference>
<dbReference type="InterPro" id="IPR001647">
    <property type="entry name" value="HTH_TetR"/>
</dbReference>
<keyword evidence="1 2" id="KW-0238">DNA-binding</keyword>
<dbReference type="InterPro" id="IPR009057">
    <property type="entry name" value="Homeodomain-like_sf"/>
</dbReference>
<dbReference type="PROSITE" id="PS50977">
    <property type="entry name" value="HTH_TETR_2"/>
    <property type="match status" value="1"/>
</dbReference>
<evidence type="ECO:0000256" key="1">
    <source>
        <dbReference type="ARBA" id="ARBA00023125"/>
    </source>
</evidence>
<gene>
    <name evidence="4" type="ORF">HNQ77_004038</name>
</gene>
<feature type="DNA-binding region" description="H-T-H motif" evidence="2">
    <location>
        <begin position="29"/>
        <end position="48"/>
    </location>
</feature>
<dbReference type="PANTHER" id="PTHR30055">
    <property type="entry name" value="HTH-TYPE TRANSCRIPTIONAL REGULATOR RUTR"/>
    <property type="match status" value="1"/>
</dbReference>
<dbReference type="SUPFAM" id="SSF46689">
    <property type="entry name" value="Homeodomain-like"/>
    <property type="match status" value="1"/>
</dbReference>
<evidence type="ECO:0000313" key="5">
    <source>
        <dbReference type="Proteomes" id="UP000538666"/>
    </source>
</evidence>
<sequence>MARLRSEDKRNAILLAATQIFAERGLSAPTAAISNVAGVAEGTLFTYFKTKDDLLNALYCELKTSLAQALMSGFPRRSSVRHRLQHVWDQYIEWGIANPAEQRALKQIEVWGGLAEESKRAGLAPFEEIQTMAEDAVAQRVIKDLPQSFIAATISALAETAIDFARNDPAKAEQYRSSGFEILWAGIAHP</sequence>
<evidence type="ECO:0000313" key="4">
    <source>
        <dbReference type="EMBL" id="MBB6146068.1"/>
    </source>
</evidence>
<name>A0A841K652_9BACT</name>
<keyword evidence="5" id="KW-1185">Reference proteome</keyword>
<dbReference type="OrthoDB" id="9780939at2"/>
<protein>
    <submittedName>
        <fullName evidence="4">AcrR family transcriptional regulator</fullName>
    </submittedName>
</protein>
<dbReference type="GO" id="GO:0003677">
    <property type="term" value="F:DNA binding"/>
    <property type="evidence" value="ECO:0007669"/>
    <property type="project" value="UniProtKB-UniRule"/>
</dbReference>
<dbReference type="EMBL" id="JACHEK010000008">
    <property type="protein sequence ID" value="MBB6146068.1"/>
    <property type="molecule type" value="Genomic_DNA"/>
</dbReference>
<dbReference type="Proteomes" id="UP000538666">
    <property type="component" value="Unassembled WGS sequence"/>
</dbReference>
<dbReference type="Pfam" id="PF00440">
    <property type="entry name" value="TetR_N"/>
    <property type="match status" value="1"/>
</dbReference>
<dbReference type="InterPro" id="IPR050109">
    <property type="entry name" value="HTH-type_TetR-like_transc_reg"/>
</dbReference>